<feature type="transmembrane region" description="Helical" evidence="1">
    <location>
        <begin position="104"/>
        <end position="122"/>
    </location>
</feature>
<protein>
    <recommendedName>
        <fullName evidence="4">DoxX-like family protein</fullName>
    </recommendedName>
</protein>
<evidence type="ECO:0000313" key="3">
    <source>
        <dbReference type="Proteomes" id="UP000581189"/>
    </source>
</evidence>
<keyword evidence="1" id="KW-0812">Transmembrane</keyword>
<dbReference type="AlphaFoldDB" id="A0A7W4DER2"/>
<organism evidence="2 3">
    <name type="scientific">Aquipseudomonas guryensis</name>
    <dbReference type="NCBI Taxonomy" id="2759165"/>
    <lineage>
        <taxon>Bacteria</taxon>
        <taxon>Pseudomonadati</taxon>
        <taxon>Pseudomonadota</taxon>
        <taxon>Gammaproteobacteria</taxon>
        <taxon>Pseudomonadales</taxon>
        <taxon>Pseudomonadaceae</taxon>
        <taxon>Aquipseudomonas</taxon>
    </lineage>
</organism>
<dbReference type="RefSeq" id="WP_182835142.1">
    <property type="nucleotide sequence ID" value="NZ_JACJFN010000005.1"/>
</dbReference>
<evidence type="ECO:0000256" key="1">
    <source>
        <dbReference type="SAM" id="Phobius"/>
    </source>
</evidence>
<keyword evidence="1" id="KW-0472">Membrane</keyword>
<dbReference type="EMBL" id="JACJFN010000005">
    <property type="protein sequence ID" value="MBB1521203.1"/>
    <property type="molecule type" value="Genomic_DNA"/>
</dbReference>
<dbReference type="Proteomes" id="UP000581189">
    <property type="component" value="Unassembled WGS sequence"/>
</dbReference>
<feature type="transmembrane region" description="Helical" evidence="1">
    <location>
        <begin position="49"/>
        <end position="70"/>
    </location>
</feature>
<gene>
    <name evidence="2" type="ORF">H3H45_18315</name>
</gene>
<accession>A0A7W4DER2</accession>
<keyword evidence="1" id="KW-1133">Transmembrane helix</keyword>
<name>A0A7W4DER2_9GAMM</name>
<proteinExistence type="predicted"/>
<evidence type="ECO:0008006" key="4">
    <source>
        <dbReference type="Google" id="ProtNLM"/>
    </source>
</evidence>
<reference evidence="2 3" key="1">
    <citation type="submission" date="2020-08" db="EMBL/GenBank/DDBJ databases">
        <authorList>
            <person name="Kim C.M."/>
        </authorList>
    </citation>
    <scope>NUCLEOTIDE SEQUENCE [LARGE SCALE GENOMIC DNA]</scope>
    <source>
        <strain evidence="2 3">SR9</strain>
    </source>
</reference>
<comment type="caution">
    <text evidence="2">The sequence shown here is derived from an EMBL/GenBank/DDBJ whole genome shotgun (WGS) entry which is preliminary data.</text>
</comment>
<sequence>MHLITAQLKLIMLITGALTCTMAYALVAPQAALLSMFGEALPDSPLMHIVVRSWGMLITLLGAALIYGAFNPAVRPLVLTLAGLSKLVFVGLLILLGGQYLPKTLTPILIDGLAVILYAICLPRARREAAAI</sequence>
<keyword evidence="3" id="KW-1185">Reference proteome</keyword>
<feature type="transmembrane region" description="Helical" evidence="1">
    <location>
        <begin position="77"/>
        <end position="98"/>
    </location>
</feature>
<evidence type="ECO:0000313" key="2">
    <source>
        <dbReference type="EMBL" id="MBB1521203.1"/>
    </source>
</evidence>